<dbReference type="InterPro" id="IPR039494">
    <property type="entry name" value="F8A"/>
</dbReference>
<evidence type="ECO:0000313" key="1">
    <source>
        <dbReference type="EMBL" id="KAK2156634.1"/>
    </source>
</evidence>
<proteinExistence type="predicted"/>
<dbReference type="Pfam" id="PF14938">
    <property type="entry name" value="SNAP"/>
    <property type="match status" value="1"/>
</dbReference>
<reference evidence="1" key="1">
    <citation type="journal article" date="2023" name="Mol. Biol. Evol.">
        <title>Third-Generation Sequencing Reveals the Adaptive Role of the Epigenome in Three Deep-Sea Polychaetes.</title>
        <authorList>
            <person name="Perez M."/>
            <person name="Aroh O."/>
            <person name="Sun Y."/>
            <person name="Lan Y."/>
            <person name="Juniper S.K."/>
            <person name="Young C.R."/>
            <person name="Angers B."/>
            <person name="Qian P.Y."/>
        </authorList>
    </citation>
    <scope>NUCLEOTIDE SEQUENCE</scope>
    <source>
        <strain evidence="1">P08H-3</strain>
    </source>
</reference>
<name>A0AAD9JNR8_9ANNE</name>
<dbReference type="EMBL" id="JAODUP010000208">
    <property type="protein sequence ID" value="KAK2156634.1"/>
    <property type="molecule type" value="Genomic_DNA"/>
</dbReference>
<dbReference type="InterPro" id="IPR011990">
    <property type="entry name" value="TPR-like_helical_dom_sf"/>
</dbReference>
<dbReference type="Proteomes" id="UP001208570">
    <property type="component" value="Unassembled WGS sequence"/>
</dbReference>
<dbReference type="GO" id="GO:0099518">
    <property type="term" value="P:vesicle cytoskeletal trafficking"/>
    <property type="evidence" value="ECO:0007669"/>
    <property type="project" value="TreeGrafter"/>
</dbReference>
<evidence type="ECO:0000313" key="2">
    <source>
        <dbReference type="Proteomes" id="UP001208570"/>
    </source>
</evidence>
<protein>
    <recommendedName>
        <fullName evidence="3">Factor VIII intron 22 protein</fullName>
    </recommendedName>
</protein>
<gene>
    <name evidence="1" type="ORF">LSH36_208g01049</name>
</gene>
<sequence length="227" mass="25203">MVLNKFSEVESCSFSRLGALARELKAQECSQYAGFCCLAQARCEHTLANAPGEAQALTNAARSFLKAEIDISELRCPSFKEHLNAAINCYSHAIRVHVENKQPALAAALSIEVGDALRSLNRSSEAISHYQRAAELQYQPTPQRIRPEHAQTLEKYAWQSTEEDPVVSCFSEDLFLLLQSIVMACQSKDLESLNSLQVELWPLLSAEQNHLLHLVIQELTHPAGEGV</sequence>
<accession>A0AAD9JNR8</accession>
<organism evidence="1 2">
    <name type="scientific">Paralvinella palmiformis</name>
    <dbReference type="NCBI Taxonomy" id="53620"/>
    <lineage>
        <taxon>Eukaryota</taxon>
        <taxon>Metazoa</taxon>
        <taxon>Spiralia</taxon>
        <taxon>Lophotrochozoa</taxon>
        <taxon>Annelida</taxon>
        <taxon>Polychaeta</taxon>
        <taxon>Sedentaria</taxon>
        <taxon>Canalipalpata</taxon>
        <taxon>Terebellida</taxon>
        <taxon>Terebelliformia</taxon>
        <taxon>Alvinellidae</taxon>
        <taxon>Paralvinella</taxon>
    </lineage>
</organism>
<dbReference type="AlphaFoldDB" id="A0AAD9JNR8"/>
<dbReference type="PANTHER" id="PTHR16797">
    <property type="entry name" value="FACTOR VIII-ASSOCIATED GENE 1"/>
    <property type="match status" value="1"/>
</dbReference>
<keyword evidence="2" id="KW-1185">Reference proteome</keyword>
<dbReference type="SUPFAM" id="SSF48452">
    <property type="entry name" value="TPR-like"/>
    <property type="match status" value="1"/>
</dbReference>
<dbReference type="Gene3D" id="1.25.40.10">
    <property type="entry name" value="Tetratricopeptide repeat domain"/>
    <property type="match status" value="1"/>
</dbReference>
<evidence type="ECO:0008006" key="3">
    <source>
        <dbReference type="Google" id="ProtNLM"/>
    </source>
</evidence>
<dbReference type="PANTHER" id="PTHR16797:SF4">
    <property type="entry name" value="40-KDA HUNTINGTIN-ASSOCIATED PROTEIN"/>
    <property type="match status" value="1"/>
</dbReference>
<comment type="caution">
    <text evidence="1">The sequence shown here is derived from an EMBL/GenBank/DDBJ whole genome shotgun (WGS) entry which is preliminary data.</text>
</comment>
<dbReference type="GO" id="GO:0005769">
    <property type="term" value="C:early endosome"/>
    <property type="evidence" value="ECO:0007669"/>
    <property type="project" value="TreeGrafter"/>
</dbReference>